<proteinExistence type="predicted"/>
<accession>A0A2W4XIE6</accession>
<dbReference type="InterPro" id="IPR005368">
    <property type="entry name" value="UPF0175"/>
</dbReference>
<reference evidence="1 2" key="2">
    <citation type="submission" date="2018-06" db="EMBL/GenBank/DDBJ databases">
        <title>Metagenomic assembly of (sub)arctic Cyanobacteria and their associated microbiome from non-axenic cultures.</title>
        <authorList>
            <person name="Baurain D."/>
        </authorList>
    </citation>
    <scope>NUCLEOTIDE SEQUENCE [LARGE SCALE GENOMIC DNA]</scope>
    <source>
        <strain evidence="1">ULC041bin1</strain>
    </source>
</reference>
<protein>
    <submittedName>
        <fullName evidence="1">Uncharacterized protein</fullName>
    </submittedName>
</protein>
<dbReference type="AlphaFoldDB" id="A0A2W4XIE6"/>
<sequence length="91" mass="10369">MPMEVAFPNELLVALREEPEGFRQKVLIYTLGKLYEMGRISGGFGAQILGCDRWEFYRLLSENGFAVIDYPEDELAAEAEMADWPLPPQVE</sequence>
<dbReference type="Proteomes" id="UP000249081">
    <property type="component" value="Unassembled WGS sequence"/>
</dbReference>
<comment type="caution">
    <text evidence="1">The sequence shown here is derived from an EMBL/GenBank/DDBJ whole genome shotgun (WGS) entry which is preliminary data.</text>
</comment>
<organism evidence="1 2">
    <name type="scientific">Shackletoniella antarctica</name>
    <dbReference type="NCBI Taxonomy" id="268115"/>
    <lineage>
        <taxon>Bacteria</taxon>
        <taxon>Bacillati</taxon>
        <taxon>Cyanobacteriota</taxon>
        <taxon>Cyanophyceae</taxon>
        <taxon>Oculatellales</taxon>
        <taxon>Oculatellaceae</taxon>
        <taxon>Shackletoniella</taxon>
    </lineage>
</organism>
<evidence type="ECO:0000313" key="1">
    <source>
        <dbReference type="EMBL" id="PZO35571.1"/>
    </source>
</evidence>
<evidence type="ECO:0000313" key="2">
    <source>
        <dbReference type="Proteomes" id="UP000249081"/>
    </source>
</evidence>
<gene>
    <name evidence="1" type="ORF">DCF17_18525</name>
</gene>
<reference evidence="2" key="1">
    <citation type="submission" date="2018-04" db="EMBL/GenBank/DDBJ databases">
        <authorList>
            <person name="Cornet L."/>
        </authorList>
    </citation>
    <scope>NUCLEOTIDE SEQUENCE [LARGE SCALE GENOMIC DNA]</scope>
</reference>
<dbReference type="EMBL" id="QBMN01000164">
    <property type="protein sequence ID" value="PZO35571.1"/>
    <property type="molecule type" value="Genomic_DNA"/>
</dbReference>
<dbReference type="Pfam" id="PF03683">
    <property type="entry name" value="UPF0175"/>
    <property type="match status" value="1"/>
</dbReference>
<name>A0A2W4XIE6_9CYAN</name>